<dbReference type="RefSeq" id="WP_112551493.1">
    <property type="nucleotide sequence ID" value="NZ_JACHXN010000015.1"/>
</dbReference>
<dbReference type="Pfam" id="PF00892">
    <property type="entry name" value="EamA"/>
    <property type="match status" value="2"/>
</dbReference>
<dbReference type="EMBL" id="JACHXN010000015">
    <property type="protein sequence ID" value="MBB3147817.1"/>
    <property type="molecule type" value="Genomic_DNA"/>
</dbReference>
<evidence type="ECO:0000313" key="4">
    <source>
        <dbReference type="Proteomes" id="UP000554520"/>
    </source>
</evidence>
<keyword evidence="1" id="KW-0472">Membrane</keyword>
<name>A0A839UBB4_9HYPH</name>
<feature type="transmembrane region" description="Helical" evidence="1">
    <location>
        <begin position="155"/>
        <end position="173"/>
    </location>
</feature>
<gene>
    <name evidence="3" type="ORF">FHS21_004252</name>
</gene>
<feature type="transmembrane region" description="Helical" evidence="1">
    <location>
        <begin position="37"/>
        <end position="58"/>
    </location>
</feature>
<feature type="transmembrane region" description="Helical" evidence="1">
    <location>
        <begin position="212"/>
        <end position="234"/>
    </location>
</feature>
<feature type="transmembrane region" description="Helical" evidence="1">
    <location>
        <begin position="12"/>
        <end position="31"/>
    </location>
</feature>
<feature type="transmembrane region" description="Helical" evidence="1">
    <location>
        <begin position="270"/>
        <end position="289"/>
    </location>
</feature>
<dbReference type="PANTHER" id="PTHR22911:SF102">
    <property type="entry name" value="MEMBRANE PROTEIN"/>
    <property type="match status" value="1"/>
</dbReference>
<reference evidence="3 4" key="1">
    <citation type="submission" date="2020-08" db="EMBL/GenBank/DDBJ databases">
        <title>Genomic Encyclopedia of Type Strains, Phase III (KMG-III): the genomes of soil and plant-associated and newly described type strains.</title>
        <authorList>
            <person name="Whitman W."/>
        </authorList>
    </citation>
    <scope>NUCLEOTIDE SEQUENCE [LARGE SCALE GENOMIC DNA]</scope>
    <source>
        <strain evidence="3 4">CECT 7015</strain>
    </source>
</reference>
<dbReference type="InterPro" id="IPR037185">
    <property type="entry name" value="EmrE-like"/>
</dbReference>
<dbReference type="Proteomes" id="UP000554520">
    <property type="component" value="Unassembled WGS sequence"/>
</dbReference>
<feature type="domain" description="EamA" evidence="2">
    <location>
        <begin position="155"/>
        <end position="284"/>
    </location>
</feature>
<accession>A0A839UBB4</accession>
<evidence type="ECO:0000259" key="2">
    <source>
        <dbReference type="Pfam" id="PF00892"/>
    </source>
</evidence>
<keyword evidence="4" id="KW-1185">Reference proteome</keyword>
<feature type="transmembrane region" description="Helical" evidence="1">
    <location>
        <begin position="180"/>
        <end position="200"/>
    </location>
</feature>
<keyword evidence="1" id="KW-1133">Transmembrane helix</keyword>
<protein>
    <submittedName>
        <fullName evidence="3">Drug/metabolite transporter (DMT)-like permease</fullName>
    </submittedName>
</protein>
<feature type="transmembrane region" description="Helical" evidence="1">
    <location>
        <begin position="246"/>
        <end position="264"/>
    </location>
</feature>
<feature type="transmembrane region" description="Helical" evidence="1">
    <location>
        <begin position="125"/>
        <end position="143"/>
    </location>
</feature>
<dbReference type="AlphaFoldDB" id="A0A839UBB4"/>
<keyword evidence="1" id="KW-0812">Transmembrane</keyword>
<dbReference type="InterPro" id="IPR000620">
    <property type="entry name" value="EamA_dom"/>
</dbReference>
<evidence type="ECO:0000256" key="1">
    <source>
        <dbReference type="SAM" id="Phobius"/>
    </source>
</evidence>
<dbReference type="Gene3D" id="1.10.3730.20">
    <property type="match status" value="1"/>
</dbReference>
<dbReference type="PANTHER" id="PTHR22911">
    <property type="entry name" value="ACYL-MALONYL CONDENSING ENZYME-RELATED"/>
    <property type="match status" value="1"/>
</dbReference>
<evidence type="ECO:0000313" key="3">
    <source>
        <dbReference type="EMBL" id="MBB3147817.1"/>
    </source>
</evidence>
<comment type="caution">
    <text evidence="3">The sequence shown here is derived from an EMBL/GenBank/DDBJ whole genome shotgun (WGS) entry which is preliminary data.</text>
</comment>
<organism evidence="3 4">
    <name type="scientific">Phyllobacterium trifolii</name>
    <dbReference type="NCBI Taxonomy" id="300193"/>
    <lineage>
        <taxon>Bacteria</taxon>
        <taxon>Pseudomonadati</taxon>
        <taxon>Pseudomonadota</taxon>
        <taxon>Alphaproteobacteria</taxon>
        <taxon>Hyphomicrobiales</taxon>
        <taxon>Phyllobacteriaceae</taxon>
        <taxon>Phyllobacterium</taxon>
    </lineage>
</organism>
<proteinExistence type="predicted"/>
<sequence length="304" mass="32245">MEKDVFRGSVEMTAAMLISGTIGWFVLMSGQPVLSVVFWRCAIGAVTLLAVCGALGLLRRDAISLKLFGLAVVGGIAIVLNWVLLFAAYSRASIAIATTVYNVQPFMLVGLGALIFKEKLTATKLFWLGFAFAGMLLIVQAKPGGAYNGSDYMEGIALSLGAAFLYAIAAIVAKRLKGIPSHLIALIQVCVGVLMLAPFADFARLPQSTGEWSSLVTIGVIHTGLMYILLYSAIQKLPTHITGSLSFIYPIAAILVDYIAFGHALQPSQLIGSAAILIAAAGTSLGWTFRRSVPVSVKVLYPSE</sequence>
<dbReference type="GO" id="GO:0016020">
    <property type="term" value="C:membrane"/>
    <property type="evidence" value="ECO:0007669"/>
    <property type="project" value="InterPro"/>
</dbReference>
<feature type="domain" description="EamA" evidence="2">
    <location>
        <begin position="14"/>
        <end position="139"/>
    </location>
</feature>
<dbReference type="SUPFAM" id="SSF103481">
    <property type="entry name" value="Multidrug resistance efflux transporter EmrE"/>
    <property type="match status" value="2"/>
</dbReference>
<feature type="transmembrane region" description="Helical" evidence="1">
    <location>
        <begin position="94"/>
        <end position="116"/>
    </location>
</feature>
<feature type="transmembrane region" description="Helical" evidence="1">
    <location>
        <begin position="67"/>
        <end position="88"/>
    </location>
</feature>